<feature type="compositionally biased region" description="Low complexity" evidence="1">
    <location>
        <begin position="23"/>
        <end position="33"/>
    </location>
</feature>
<evidence type="ECO:0000256" key="1">
    <source>
        <dbReference type="SAM" id="MobiDB-lite"/>
    </source>
</evidence>
<protein>
    <recommendedName>
        <fullName evidence="5">Lipoprotein</fullName>
    </recommendedName>
</protein>
<dbReference type="AlphaFoldDB" id="A0A0K8PV89"/>
<proteinExistence type="predicted"/>
<feature type="region of interest" description="Disordered" evidence="1">
    <location>
        <begin position="23"/>
        <end position="61"/>
    </location>
</feature>
<feature type="signal peptide" evidence="2">
    <location>
        <begin position="1"/>
        <end position="22"/>
    </location>
</feature>
<evidence type="ECO:0000256" key="2">
    <source>
        <dbReference type="SAM" id="SignalP"/>
    </source>
</evidence>
<sequence>MRMKIIVAAGFTCLLASGCGGAASSSDGVDSKATPTGTILPQRLDQPDTSPDLEADAPADDAPFSKQLEHELSVRTLKMAQGEGKATAQCPSDIESNKGRTAACTTTYDGLKIRWDVTIGDTAAWSESYVEYKATPSTGIITKAGVAKLLFGNYKGYIDYALCNNIPKATLVPLNVETKYKCEVVDKGKKPTGFATSTVRATEAGPRAY</sequence>
<dbReference type="OrthoDB" id="4304072at2"/>
<feature type="chain" id="PRO_5039251849" description="Lipoprotein" evidence="2">
    <location>
        <begin position="23"/>
        <end position="209"/>
    </location>
</feature>
<dbReference type="PATRIC" id="fig|146537.3.peg.7005"/>
<evidence type="ECO:0000313" key="3">
    <source>
        <dbReference type="EMBL" id="GAP51792.1"/>
    </source>
</evidence>
<reference evidence="3" key="1">
    <citation type="journal article" date="2015" name="Genome Announc.">
        <title>Draft Genome Sequence of Thiostrepton-Producing Streptomyces azureus ATCC 14921.</title>
        <authorList>
            <person name="Sakihara K."/>
            <person name="Maeda J."/>
            <person name="Tashiro K."/>
            <person name="Fujino Y."/>
            <person name="Kuhara S."/>
            <person name="Ohshima T."/>
            <person name="Ogata S."/>
            <person name="Doi K."/>
        </authorList>
    </citation>
    <scope>NUCLEOTIDE SEQUENCE [LARGE SCALE GENOMIC DNA]</scope>
    <source>
        <strain evidence="3">ATCC14921</strain>
    </source>
</reference>
<name>A0A0K8PV89_STRAJ</name>
<keyword evidence="4" id="KW-1185">Reference proteome</keyword>
<dbReference type="EMBL" id="DF968388">
    <property type="protein sequence ID" value="GAP51792.1"/>
    <property type="molecule type" value="Genomic_DNA"/>
</dbReference>
<dbReference type="PROSITE" id="PS51257">
    <property type="entry name" value="PROKAR_LIPOPROTEIN"/>
    <property type="match status" value="1"/>
</dbReference>
<gene>
    <name evidence="3" type="ORF">SAZU_6665</name>
</gene>
<keyword evidence="2" id="KW-0732">Signal</keyword>
<evidence type="ECO:0000313" key="4">
    <source>
        <dbReference type="Proteomes" id="UP000053859"/>
    </source>
</evidence>
<accession>A0A0K8PV89</accession>
<dbReference type="Proteomes" id="UP000053859">
    <property type="component" value="Unassembled WGS sequence"/>
</dbReference>
<evidence type="ECO:0008006" key="5">
    <source>
        <dbReference type="Google" id="ProtNLM"/>
    </source>
</evidence>
<organism evidence="3 4">
    <name type="scientific">Streptomyces azureus</name>
    <dbReference type="NCBI Taxonomy" id="146537"/>
    <lineage>
        <taxon>Bacteria</taxon>
        <taxon>Bacillati</taxon>
        <taxon>Actinomycetota</taxon>
        <taxon>Actinomycetes</taxon>
        <taxon>Kitasatosporales</taxon>
        <taxon>Streptomycetaceae</taxon>
        <taxon>Streptomyces</taxon>
    </lineage>
</organism>